<dbReference type="InterPro" id="IPR041664">
    <property type="entry name" value="AAA_16"/>
</dbReference>
<dbReference type="InterPro" id="IPR027417">
    <property type="entry name" value="P-loop_NTPase"/>
</dbReference>
<organism evidence="2 3">
    <name type="scientific">Subtercola lobariae</name>
    <dbReference type="NCBI Taxonomy" id="1588641"/>
    <lineage>
        <taxon>Bacteria</taxon>
        <taxon>Bacillati</taxon>
        <taxon>Actinomycetota</taxon>
        <taxon>Actinomycetes</taxon>
        <taxon>Micrococcales</taxon>
        <taxon>Microbacteriaceae</taxon>
        <taxon>Subtercola</taxon>
    </lineage>
</organism>
<evidence type="ECO:0000313" key="2">
    <source>
        <dbReference type="EMBL" id="GGF10618.1"/>
    </source>
</evidence>
<dbReference type="Gene3D" id="3.40.50.300">
    <property type="entry name" value="P-loop containing nucleotide triphosphate hydrolases"/>
    <property type="match status" value="1"/>
</dbReference>
<dbReference type="EMBL" id="BMGP01000001">
    <property type="protein sequence ID" value="GGF10618.1"/>
    <property type="molecule type" value="Genomic_DNA"/>
</dbReference>
<evidence type="ECO:0000313" key="3">
    <source>
        <dbReference type="Proteomes" id="UP000598775"/>
    </source>
</evidence>
<feature type="domain" description="Orc1-like AAA ATPase" evidence="1">
    <location>
        <begin position="34"/>
        <end position="171"/>
    </location>
</feature>
<proteinExistence type="predicted"/>
<accession>A0A917AZX7</accession>
<sequence length="369" mass="39653">MPGRVLQLAEFEERLSYLVDLKRLVGRIHVDLAPRGFGKTSLLRQYQRRATERDVLTIWVTAGEELGLIGQIVAAIRTATAGWGAKNRARLVGLLDSLALSVGVPGFAKLDATFDRKPGVAQPVGVREFEQVIRTTAGQGDSAGLVLFIDEIQAADAAGLRTLAYAWQHLQAEGTDVPAAVFAAGLPDAPEKISAVVTFAERIAFRPLERLSADAEEIAIGVPAQLLGVSWQTDALVSAVEVAGGYPYTLQLIADASWSAAGRPDSGGEITVDDVREGQQAMRGDLDALFRARWSNATPLERDLMTAMAEFGDAPVGRAELAQRLGVTIASFSVPRARLIDKGFIQASARGMLEFTIPGFASFVRERQE</sequence>
<keyword evidence="3" id="KW-1185">Reference proteome</keyword>
<dbReference type="SUPFAM" id="SSF52540">
    <property type="entry name" value="P-loop containing nucleoside triphosphate hydrolases"/>
    <property type="match status" value="1"/>
</dbReference>
<reference evidence="2 3" key="1">
    <citation type="journal article" date="2014" name="Int. J. Syst. Evol. Microbiol.">
        <title>Complete genome sequence of Corynebacterium casei LMG S-19264T (=DSM 44701T), isolated from a smear-ripened cheese.</title>
        <authorList>
            <consortium name="US DOE Joint Genome Institute (JGI-PGF)"/>
            <person name="Walter F."/>
            <person name="Albersmeier A."/>
            <person name="Kalinowski J."/>
            <person name="Ruckert C."/>
        </authorList>
    </citation>
    <scope>NUCLEOTIDE SEQUENCE [LARGE SCALE GENOMIC DNA]</scope>
    <source>
        <strain evidence="2 3">CGMCC 1.12976</strain>
    </source>
</reference>
<name>A0A917AZX7_9MICO</name>
<dbReference type="AlphaFoldDB" id="A0A917AZX7"/>
<dbReference type="Proteomes" id="UP000598775">
    <property type="component" value="Unassembled WGS sequence"/>
</dbReference>
<gene>
    <name evidence="2" type="ORF">GCM10011399_00580</name>
</gene>
<dbReference type="Pfam" id="PF13191">
    <property type="entry name" value="AAA_16"/>
    <property type="match status" value="1"/>
</dbReference>
<comment type="caution">
    <text evidence="2">The sequence shown here is derived from an EMBL/GenBank/DDBJ whole genome shotgun (WGS) entry which is preliminary data.</text>
</comment>
<evidence type="ECO:0000259" key="1">
    <source>
        <dbReference type="Pfam" id="PF13191"/>
    </source>
</evidence>
<protein>
    <recommendedName>
        <fullName evidence="1">Orc1-like AAA ATPase domain-containing protein</fullName>
    </recommendedName>
</protein>